<sequence>MMKSLEETIMEVKKNLDQLKDLFLQSEKPPDRKDRELFEKVKRESKPLFELNEQWADLAEQYTYKVENSIVYPLQIKNTKENFELVILHSYYIDVPKKRYMELYNSIHYVLDQLLDSIEMNKKAGS</sequence>
<dbReference type="InterPro" id="IPR023351">
    <property type="entry name" value="YppE-like_sf"/>
</dbReference>
<gene>
    <name evidence="1" type="ORF">N783_14450</name>
</gene>
<dbReference type="Pfam" id="PF08807">
    <property type="entry name" value="DUF1798"/>
    <property type="match status" value="1"/>
</dbReference>
<dbReference type="AlphaFoldDB" id="A0A0A5FXJ9"/>
<proteinExistence type="predicted"/>
<name>A0A0A5FXJ9_9BACI</name>
<dbReference type="SUPFAM" id="SSF140415">
    <property type="entry name" value="YppE-like"/>
    <property type="match status" value="1"/>
</dbReference>
<dbReference type="EMBL" id="AVPF01000039">
    <property type="protein sequence ID" value="KGX85521.1"/>
    <property type="molecule type" value="Genomic_DNA"/>
</dbReference>
<reference evidence="1 2" key="1">
    <citation type="submission" date="2013-08" db="EMBL/GenBank/DDBJ databases">
        <authorList>
            <person name="Huang J."/>
            <person name="Wang G."/>
        </authorList>
    </citation>
    <scope>NUCLEOTIDE SEQUENCE [LARGE SCALE GENOMIC DNA]</scope>
    <source>
        <strain evidence="1 2">BH030004</strain>
    </source>
</reference>
<organism evidence="1 2">
    <name type="scientific">Pontibacillus marinus BH030004 = DSM 16465</name>
    <dbReference type="NCBI Taxonomy" id="1385511"/>
    <lineage>
        <taxon>Bacteria</taxon>
        <taxon>Bacillati</taxon>
        <taxon>Bacillota</taxon>
        <taxon>Bacilli</taxon>
        <taxon>Bacillales</taxon>
        <taxon>Bacillaceae</taxon>
        <taxon>Pontibacillus</taxon>
    </lineage>
</organism>
<keyword evidence="2" id="KW-1185">Reference proteome</keyword>
<evidence type="ECO:0008006" key="3">
    <source>
        <dbReference type="Google" id="ProtNLM"/>
    </source>
</evidence>
<dbReference type="Proteomes" id="UP000030403">
    <property type="component" value="Unassembled WGS sequence"/>
</dbReference>
<protein>
    <recommendedName>
        <fullName evidence="3">DUF1798 domain-containing protein</fullName>
    </recommendedName>
</protein>
<dbReference type="Gene3D" id="1.20.120.440">
    <property type="entry name" value="YppE-like"/>
    <property type="match status" value="1"/>
</dbReference>
<dbReference type="InterPro" id="IPR014913">
    <property type="entry name" value="YppE-like"/>
</dbReference>
<dbReference type="eggNOG" id="ENOG50332N9">
    <property type="taxonomic scope" value="Bacteria"/>
</dbReference>
<evidence type="ECO:0000313" key="2">
    <source>
        <dbReference type="Proteomes" id="UP000030403"/>
    </source>
</evidence>
<accession>A0A0A5FXJ9</accession>
<evidence type="ECO:0000313" key="1">
    <source>
        <dbReference type="EMBL" id="KGX85521.1"/>
    </source>
</evidence>
<comment type="caution">
    <text evidence="1">The sequence shown here is derived from an EMBL/GenBank/DDBJ whole genome shotgun (WGS) entry which is preliminary data.</text>
</comment>
<dbReference type="STRING" id="1385511.GCA_000425225_03630"/>